<evidence type="ECO:0000313" key="2">
    <source>
        <dbReference type="EMBL" id="OME92049.1"/>
    </source>
</evidence>
<sequence>MAICISVASNLVYGLTIMRTLGLLCGSSNLIVLWIITLGIGGGFAFRLSMMFFGLRTENAKQRGLNKDGSYENK</sequence>
<dbReference type="AlphaFoldDB" id="A0A1R1B0H4"/>
<dbReference type="EMBL" id="MRTF01000005">
    <property type="protein sequence ID" value="OME92049.1"/>
    <property type="molecule type" value="Genomic_DNA"/>
</dbReference>
<comment type="caution">
    <text evidence="2">The sequence shown here is derived from an EMBL/GenBank/DDBJ whole genome shotgun (WGS) entry which is preliminary data.</text>
</comment>
<keyword evidence="1" id="KW-0812">Transmembrane</keyword>
<keyword evidence="1" id="KW-0472">Membrane</keyword>
<keyword evidence="1" id="KW-1133">Transmembrane helix</keyword>
<dbReference type="Proteomes" id="UP000187074">
    <property type="component" value="Unassembled WGS sequence"/>
</dbReference>
<gene>
    <name evidence="2" type="ORF">BK123_15555</name>
</gene>
<evidence type="ECO:0000313" key="3">
    <source>
        <dbReference type="Proteomes" id="UP000187074"/>
    </source>
</evidence>
<protein>
    <submittedName>
        <fullName evidence="2">Uncharacterized protein</fullName>
    </submittedName>
</protein>
<name>A0A1R1B0H4_PAELA</name>
<accession>A0A1R1B0H4</accession>
<organism evidence="2 3">
    <name type="scientific">Paenibacillus lautus</name>
    <name type="common">Bacillus lautus</name>
    <dbReference type="NCBI Taxonomy" id="1401"/>
    <lineage>
        <taxon>Bacteria</taxon>
        <taxon>Bacillati</taxon>
        <taxon>Bacillota</taxon>
        <taxon>Bacilli</taxon>
        <taxon>Bacillales</taxon>
        <taxon>Paenibacillaceae</taxon>
        <taxon>Paenibacillus</taxon>
    </lineage>
</organism>
<reference evidence="2 3" key="1">
    <citation type="submission" date="2016-11" db="EMBL/GenBank/DDBJ databases">
        <title>Paenibacillus species isolates.</title>
        <authorList>
            <person name="Beno S.M."/>
        </authorList>
    </citation>
    <scope>NUCLEOTIDE SEQUENCE [LARGE SCALE GENOMIC DNA]</scope>
    <source>
        <strain evidence="2 3">FSL F4-0100</strain>
    </source>
</reference>
<proteinExistence type="predicted"/>
<feature type="transmembrane region" description="Helical" evidence="1">
    <location>
        <begin position="30"/>
        <end position="55"/>
    </location>
</feature>
<evidence type="ECO:0000256" key="1">
    <source>
        <dbReference type="SAM" id="Phobius"/>
    </source>
</evidence>